<proteinExistence type="predicted"/>
<name>A0A834NIK1_VESPE</name>
<keyword evidence="2" id="KW-1185">Reference proteome</keyword>
<accession>A0A834NIK1</accession>
<dbReference type="EMBL" id="JACSDY010000014">
    <property type="protein sequence ID" value="KAF7409129.1"/>
    <property type="molecule type" value="Genomic_DNA"/>
</dbReference>
<dbReference type="AlphaFoldDB" id="A0A834NIK1"/>
<organism evidence="1 2">
    <name type="scientific">Vespula pensylvanica</name>
    <name type="common">Western yellow jacket</name>
    <name type="synonym">Wasp</name>
    <dbReference type="NCBI Taxonomy" id="30213"/>
    <lineage>
        <taxon>Eukaryota</taxon>
        <taxon>Metazoa</taxon>
        <taxon>Ecdysozoa</taxon>
        <taxon>Arthropoda</taxon>
        <taxon>Hexapoda</taxon>
        <taxon>Insecta</taxon>
        <taxon>Pterygota</taxon>
        <taxon>Neoptera</taxon>
        <taxon>Endopterygota</taxon>
        <taxon>Hymenoptera</taxon>
        <taxon>Apocrita</taxon>
        <taxon>Aculeata</taxon>
        <taxon>Vespoidea</taxon>
        <taxon>Vespidae</taxon>
        <taxon>Vespinae</taxon>
        <taxon>Vespula</taxon>
    </lineage>
</organism>
<protein>
    <submittedName>
        <fullName evidence="1">Uncharacterized protein</fullName>
    </submittedName>
</protein>
<gene>
    <name evidence="1" type="ORF">H0235_013981</name>
</gene>
<evidence type="ECO:0000313" key="2">
    <source>
        <dbReference type="Proteomes" id="UP000600918"/>
    </source>
</evidence>
<evidence type="ECO:0000313" key="1">
    <source>
        <dbReference type="EMBL" id="KAF7409129.1"/>
    </source>
</evidence>
<sequence>MKSESREFEGIWLKIESLSPGVELVLGIFLLGIKRISEGKKSGKEGREGKKISKGCQARQSIKLVGWLNHT</sequence>
<dbReference type="Proteomes" id="UP000600918">
    <property type="component" value="Unassembled WGS sequence"/>
</dbReference>
<comment type="caution">
    <text evidence="1">The sequence shown here is derived from an EMBL/GenBank/DDBJ whole genome shotgun (WGS) entry which is preliminary data.</text>
</comment>
<reference evidence="1" key="1">
    <citation type="journal article" date="2020" name="G3 (Bethesda)">
        <title>High-Quality Assemblies for Three Invasive Social Wasps from the &lt;i&gt;Vespula&lt;/i&gt; Genus.</title>
        <authorList>
            <person name="Harrop T.W.R."/>
            <person name="Guhlin J."/>
            <person name="McLaughlin G.M."/>
            <person name="Permina E."/>
            <person name="Stockwell P."/>
            <person name="Gilligan J."/>
            <person name="Le Lec M.F."/>
            <person name="Gruber M.A.M."/>
            <person name="Quinn O."/>
            <person name="Lovegrove M."/>
            <person name="Duncan E.J."/>
            <person name="Remnant E.J."/>
            <person name="Van Eeckhoven J."/>
            <person name="Graham B."/>
            <person name="Knapp R.A."/>
            <person name="Langford K.W."/>
            <person name="Kronenberg Z."/>
            <person name="Press M.O."/>
            <person name="Eacker S.M."/>
            <person name="Wilson-Rankin E.E."/>
            <person name="Purcell J."/>
            <person name="Lester P.J."/>
            <person name="Dearden P.K."/>
        </authorList>
    </citation>
    <scope>NUCLEOTIDE SEQUENCE</scope>
    <source>
        <strain evidence="1">Volc-1</strain>
    </source>
</reference>